<dbReference type="Pfam" id="PF01551">
    <property type="entry name" value="Peptidase_M23"/>
    <property type="match status" value="1"/>
</dbReference>
<evidence type="ECO:0000259" key="3">
    <source>
        <dbReference type="Pfam" id="PF01551"/>
    </source>
</evidence>
<protein>
    <submittedName>
        <fullName evidence="5">Peptidoglycan DD-metalloendopeptidase family protein</fullName>
    </submittedName>
</protein>
<reference evidence="5 6" key="1">
    <citation type="submission" date="2019-08" db="EMBL/GenBank/DDBJ databases">
        <title>Bradymonadales sp. TMQ4.</title>
        <authorList>
            <person name="Liang Q."/>
        </authorList>
    </citation>
    <scope>NUCLEOTIDE SEQUENCE [LARGE SCALE GENOMIC DNA]</scope>
    <source>
        <strain evidence="5 6">TMQ4</strain>
    </source>
</reference>
<evidence type="ECO:0000256" key="2">
    <source>
        <dbReference type="SAM" id="SignalP"/>
    </source>
</evidence>
<organism evidence="5 6">
    <name type="scientific">Lujinxingia vulgaris</name>
    <dbReference type="NCBI Taxonomy" id="2600176"/>
    <lineage>
        <taxon>Bacteria</taxon>
        <taxon>Deltaproteobacteria</taxon>
        <taxon>Bradymonadales</taxon>
        <taxon>Lujinxingiaceae</taxon>
        <taxon>Lujinxingia</taxon>
    </lineage>
</organism>
<dbReference type="Pfam" id="PF25275">
    <property type="entry name" value="Golvesin_C"/>
    <property type="match status" value="1"/>
</dbReference>
<dbReference type="SUPFAM" id="SSF51261">
    <property type="entry name" value="Duplicated hybrid motif"/>
    <property type="match status" value="1"/>
</dbReference>
<evidence type="ECO:0000313" key="6">
    <source>
        <dbReference type="Proteomes" id="UP000321412"/>
    </source>
</evidence>
<dbReference type="PANTHER" id="PTHR21666">
    <property type="entry name" value="PEPTIDASE-RELATED"/>
    <property type="match status" value="1"/>
</dbReference>
<dbReference type="InterPro" id="IPR024038">
    <property type="entry name" value="MYXO-CTERM"/>
</dbReference>
<keyword evidence="6" id="KW-1185">Reference proteome</keyword>
<dbReference type="AlphaFoldDB" id="A0A5C6X9X9"/>
<dbReference type="Proteomes" id="UP000321412">
    <property type="component" value="Unassembled WGS sequence"/>
</dbReference>
<dbReference type="InterPro" id="IPR050570">
    <property type="entry name" value="Cell_wall_metabolism_enzyme"/>
</dbReference>
<feature type="chain" id="PRO_5022843735" evidence="2">
    <location>
        <begin position="32"/>
        <end position="478"/>
    </location>
</feature>
<dbReference type="OrthoDB" id="7172069at2"/>
<dbReference type="InterPro" id="IPR011055">
    <property type="entry name" value="Dup_hybrid_motif"/>
</dbReference>
<dbReference type="PANTHER" id="PTHR21666:SF270">
    <property type="entry name" value="MUREIN HYDROLASE ACTIVATOR ENVC"/>
    <property type="match status" value="1"/>
</dbReference>
<accession>A0A5C6X9X9</accession>
<dbReference type="InterPro" id="IPR017756">
    <property type="entry name" value="TM_Gly-Cys-Arg_CS"/>
</dbReference>
<dbReference type="NCBIfam" id="TIGR03382">
    <property type="entry name" value="GC_trans_RRR"/>
    <property type="match status" value="1"/>
</dbReference>
<feature type="signal peptide" evidence="2">
    <location>
        <begin position="1"/>
        <end position="31"/>
    </location>
</feature>
<dbReference type="RefSeq" id="WP_146981651.1">
    <property type="nucleotide sequence ID" value="NZ_VOSM01000005.1"/>
</dbReference>
<dbReference type="GO" id="GO:0004222">
    <property type="term" value="F:metalloendopeptidase activity"/>
    <property type="evidence" value="ECO:0007669"/>
    <property type="project" value="TreeGrafter"/>
</dbReference>
<feature type="region of interest" description="Disordered" evidence="1">
    <location>
        <begin position="385"/>
        <end position="435"/>
    </location>
</feature>
<feature type="domain" description="M23ase beta-sheet core" evidence="3">
    <location>
        <begin position="118"/>
        <end position="210"/>
    </location>
</feature>
<evidence type="ECO:0000256" key="1">
    <source>
        <dbReference type="SAM" id="MobiDB-lite"/>
    </source>
</evidence>
<keyword evidence="2" id="KW-0732">Signal</keyword>
<sequence length="478" mass="50993">MKTTTLKTFEKFASGAVFALGALLLAAPAQAEEFTYQPPGQLVAGSGTGRVDYTVYVPGMRFPIEQAPAYPNSQVWGHGGMNGPGGGQCDSGNYSYPWWDNYCETRTWDMPLCPGGQGHQGQDIRAATCDNKTHWTVAAEAGTITNIGTYSVNLMTADGTQHRYLHMDPGTLAVSVGDTVAAGDRLGLVSNAFGGTPTTIHLHYDIRRNVSPHGQVYIPTYMSLVTSYQDLIGQPAEPCGLIGAEGGLIDNDDACFQLLGNVGTWRTENVGHGGSLNWTYAWEAPDPDGYARWSLHVEEPGDYELEVYIEDSIASSARARYSLFADGQQHDLRVDQGAASGWTSLGTFRLSGESGERLEIYDNSGEAFADRLQFVADALRLTRRGVEEPEVDAGEPDAGQPDTGEHDAGQGDSGTDVADAGPQPDAGDAPDSGVASEDRMLEENSCVGCSSTDSGGSSALMLLLMAGLLARRRMRRVA</sequence>
<dbReference type="InterPro" id="IPR033803">
    <property type="entry name" value="CBD-like_Golvesin-Xly"/>
</dbReference>
<feature type="compositionally biased region" description="Low complexity" evidence="1">
    <location>
        <begin position="418"/>
        <end position="433"/>
    </location>
</feature>
<feature type="domain" description="Golvesin/Xly CBD-like" evidence="4">
    <location>
        <begin position="259"/>
        <end position="383"/>
    </location>
</feature>
<comment type="caution">
    <text evidence="5">The sequence shown here is derived from an EMBL/GenBank/DDBJ whole genome shotgun (WGS) entry which is preliminary data.</text>
</comment>
<dbReference type="Gene3D" id="2.70.70.10">
    <property type="entry name" value="Glucose Permease (Domain IIA)"/>
    <property type="match status" value="1"/>
</dbReference>
<dbReference type="NCBIfam" id="TIGR03901">
    <property type="entry name" value="MYXO-CTERM"/>
    <property type="match status" value="1"/>
</dbReference>
<proteinExistence type="predicted"/>
<evidence type="ECO:0000259" key="4">
    <source>
        <dbReference type="Pfam" id="PF25275"/>
    </source>
</evidence>
<dbReference type="InterPro" id="IPR016047">
    <property type="entry name" value="M23ase_b-sheet_dom"/>
</dbReference>
<gene>
    <name evidence="5" type="ORF">FRC98_11840</name>
</gene>
<name>A0A5C6X9X9_9DELT</name>
<dbReference type="CDD" id="cd12797">
    <property type="entry name" value="M23_peptidase"/>
    <property type="match status" value="1"/>
</dbReference>
<evidence type="ECO:0000313" key="5">
    <source>
        <dbReference type="EMBL" id="TXD36523.1"/>
    </source>
</evidence>
<dbReference type="EMBL" id="VOSM01000005">
    <property type="protein sequence ID" value="TXD36523.1"/>
    <property type="molecule type" value="Genomic_DNA"/>
</dbReference>